<dbReference type="Gene3D" id="2.20.25.10">
    <property type="match status" value="1"/>
</dbReference>
<accession>A0ABR4QM96</accession>
<dbReference type="Proteomes" id="UP001651158">
    <property type="component" value="Unassembled WGS sequence"/>
</dbReference>
<reference evidence="4 5" key="1">
    <citation type="journal article" date="2022" name="Front. Cell. Infect. Microbiol.">
        <title>The Genomes of Two Strains of Taenia crassiceps the Animal Model for the Study of Human Cysticercosis.</title>
        <authorList>
            <person name="Bobes R.J."/>
            <person name="Estrada K."/>
            <person name="Rios-Valencia D.G."/>
            <person name="Calderon-Gallegos A."/>
            <person name="de la Torre P."/>
            <person name="Carrero J.C."/>
            <person name="Sanchez-Flores A."/>
            <person name="Laclette J.P."/>
        </authorList>
    </citation>
    <scope>NUCLEOTIDE SEQUENCE [LARGE SCALE GENOMIC DNA]</scope>
    <source>
        <strain evidence="4">WFUcys</strain>
    </source>
</reference>
<proteinExistence type="inferred from homology"/>
<dbReference type="PANTHER" id="PTHR12773">
    <property type="entry name" value="UPF0315 PROTEIN-RELATED"/>
    <property type="match status" value="1"/>
</dbReference>
<evidence type="ECO:0000256" key="1">
    <source>
        <dbReference type="ARBA" id="ARBA00007980"/>
    </source>
</evidence>
<dbReference type="InterPro" id="IPR005651">
    <property type="entry name" value="Trm112-like"/>
</dbReference>
<gene>
    <name evidence="4" type="ORF">TcWFU_008611</name>
</gene>
<evidence type="ECO:0000313" key="5">
    <source>
        <dbReference type="Proteomes" id="UP001651158"/>
    </source>
</evidence>
<dbReference type="SUPFAM" id="SSF158997">
    <property type="entry name" value="Trm112p-like"/>
    <property type="match status" value="1"/>
</dbReference>
<comment type="similarity">
    <text evidence="1">Belongs to the TRM112 family.</text>
</comment>
<sequence length="164" mass="17931">MSLLTSAFFVVSTLTLIGCLGSLSLFNSLGPSSRAFLGGMRLFTHNILTSRVLKSVKVGYPLAIKATKVDITPMDFEAKSTARFIPKIEWTVLKTAAEQIGADHVGQLPDSIPEGYEDNEEFLHLAHKALMEVDVIEGTLVCPETGREFPIHNGIPNMLVNEDE</sequence>
<evidence type="ECO:0000256" key="3">
    <source>
        <dbReference type="ARBA" id="ARBA00030516"/>
    </source>
</evidence>
<dbReference type="PANTHER" id="PTHR12773:SF0">
    <property type="entry name" value="MULTIFUNCTIONAL METHYLTRANSFERASE SUBUNIT TRM112-LIKE PROTEIN"/>
    <property type="match status" value="1"/>
</dbReference>
<dbReference type="CDD" id="cd21089">
    <property type="entry name" value="Trm112-like"/>
    <property type="match status" value="1"/>
</dbReference>
<organism evidence="4 5">
    <name type="scientific">Taenia crassiceps</name>
    <dbReference type="NCBI Taxonomy" id="6207"/>
    <lineage>
        <taxon>Eukaryota</taxon>
        <taxon>Metazoa</taxon>
        <taxon>Spiralia</taxon>
        <taxon>Lophotrochozoa</taxon>
        <taxon>Platyhelminthes</taxon>
        <taxon>Cestoda</taxon>
        <taxon>Eucestoda</taxon>
        <taxon>Cyclophyllidea</taxon>
        <taxon>Taeniidae</taxon>
        <taxon>Taenia</taxon>
    </lineage>
</organism>
<evidence type="ECO:0000313" key="4">
    <source>
        <dbReference type="EMBL" id="KAL5110824.1"/>
    </source>
</evidence>
<evidence type="ECO:0000256" key="2">
    <source>
        <dbReference type="ARBA" id="ARBA00019989"/>
    </source>
</evidence>
<protein>
    <recommendedName>
        <fullName evidence="2">Multifunctional methyltransferase subunit TRM112-like protein</fullName>
    </recommendedName>
    <alternativeName>
        <fullName evidence="3">tRNA methyltransferase 112 homolog</fullName>
    </alternativeName>
</protein>
<dbReference type="Pfam" id="PF03966">
    <property type="entry name" value="Trm112p"/>
    <property type="match status" value="1"/>
</dbReference>
<comment type="caution">
    <text evidence="4">The sequence shown here is derived from an EMBL/GenBank/DDBJ whole genome shotgun (WGS) entry which is preliminary data.</text>
</comment>
<name>A0ABR4QM96_9CEST</name>
<dbReference type="EMBL" id="JAKROA010000002">
    <property type="protein sequence ID" value="KAL5110824.1"/>
    <property type="molecule type" value="Genomic_DNA"/>
</dbReference>
<dbReference type="InterPro" id="IPR039127">
    <property type="entry name" value="Trm112"/>
</dbReference>
<keyword evidence="5" id="KW-1185">Reference proteome</keyword>